<evidence type="ECO:0000259" key="18">
    <source>
        <dbReference type="Pfam" id="PF22461"/>
    </source>
</evidence>
<keyword evidence="7 16" id="KW-0732">Signal</keyword>
<feature type="domain" description="SLBB" evidence="18">
    <location>
        <begin position="139"/>
        <end position="218"/>
    </location>
</feature>
<keyword evidence="6 15" id="KW-0812">Transmembrane</keyword>
<evidence type="ECO:0000256" key="4">
    <source>
        <dbReference type="ARBA" id="ARBA00022452"/>
    </source>
</evidence>
<sequence length="253" mass="27149">MGLKFSLPLILALVIVSGCASTQKLTYFNDIAAAAGADSLSRMQQLKIQPGDILQITITTLDKEVSQIFNPNIAVSGPAAGNGMEQGYLVDSTGNISLPVIGKINVKDKTTAAINDLVSQELEKTVRNAYVSTRLVNFRISVLGDVARPGSFRIGAERASLLDALSMAGDLNVTAKRDDIMIIREVNGIKTYASINLNDSKTLSSPYYYLSNNDVIYVKPGPDRKFATSKTIQLLPAIIGVISLITTIVILSK</sequence>
<dbReference type="Gene3D" id="3.10.560.10">
    <property type="entry name" value="Outer membrane lipoprotein wza domain like"/>
    <property type="match status" value="1"/>
</dbReference>
<dbReference type="GO" id="GO:0015288">
    <property type="term" value="F:porin activity"/>
    <property type="evidence" value="ECO:0007669"/>
    <property type="project" value="UniProtKB-KW"/>
</dbReference>
<accession>A0A1T5PAJ2</accession>
<proteinExistence type="inferred from homology"/>
<dbReference type="Pfam" id="PF22461">
    <property type="entry name" value="SLBB_2"/>
    <property type="match status" value="1"/>
</dbReference>
<dbReference type="EMBL" id="FUZZ01000004">
    <property type="protein sequence ID" value="SKD09279.1"/>
    <property type="molecule type" value="Genomic_DNA"/>
</dbReference>
<keyword evidence="10" id="KW-0626">Porin</keyword>
<keyword evidence="9" id="KW-0406">Ion transport</keyword>
<reference evidence="19 20" key="1">
    <citation type="submission" date="2017-02" db="EMBL/GenBank/DDBJ databases">
        <authorList>
            <person name="Peterson S.W."/>
        </authorList>
    </citation>
    <scope>NUCLEOTIDE SEQUENCE [LARGE SCALE GENOMIC DNA]</scope>
    <source>
        <strain evidence="19 20">DSM 18108</strain>
    </source>
</reference>
<comment type="subcellular location">
    <subcellularLocation>
        <location evidence="1">Cell outer membrane</location>
        <topology evidence="1">Multi-pass membrane protein</topology>
    </subcellularLocation>
</comment>
<keyword evidence="4" id="KW-1134">Transmembrane beta strand</keyword>
<evidence type="ECO:0000256" key="5">
    <source>
        <dbReference type="ARBA" id="ARBA00022597"/>
    </source>
</evidence>
<evidence type="ECO:0000256" key="11">
    <source>
        <dbReference type="ARBA" id="ARBA00023136"/>
    </source>
</evidence>
<evidence type="ECO:0000256" key="9">
    <source>
        <dbReference type="ARBA" id="ARBA00023065"/>
    </source>
</evidence>
<dbReference type="Pfam" id="PF02563">
    <property type="entry name" value="Poly_export"/>
    <property type="match status" value="1"/>
</dbReference>
<feature type="transmembrane region" description="Helical" evidence="15">
    <location>
        <begin position="234"/>
        <end position="252"/>
    </location>
</feature>
<evidence type="ECO:0000256" key="12">
    <source>
        <dbReference type="ARBA" id="ARBA00023139"/>
    </source>
</evidence>
<evidence type="ECO:0000256" key="15">
    <source>
        <dbReference type="SAM" id="Phobius"/>
    </source>
</evidence>
<comment type="similarity">
    <text evidence="2">Belongs to the BexD/CtrA/VexA family.</text>
</comment>
<feature type="chain" id="PRO_5013273334" evidence="16">
    <location>
        <begin position="21"/>
        <end position="253"/>
    </location>
</feature>
<keyword evidence="12" id="KW-0564">Palmitate</keyword>
<evidence type="ECO:0000256" key="2">
    <source>
        <dbReference type="ARBA" id="ARBA00009450"/>
    </source>
</evidence>
<evidence type="ECO:0000256" key="7">
    <source>
        <dbReference type="ARBA" id="ARBA00022729"/>
    </source>
</evidence>
<keyword evidence="11 15" id="KW-0472">Membrane</keyword>
<dbReference type="GO" id="GO:0046930">
    <property type="term" value="C:pore complex"/>
    <property type="evidence" value="ECO:0007669"/>
    <property type="project" value="UniProtKB-KW"/>
</dbReference>
<dbReference type="InterPro" id="IPR049712">
    <property type="entry name" value="Poly_export"/>
</dbReference>
<keyword evidence="14" id="KW-0449">Lipoprotein</keyword>
<dbReference type="PROSITE" id="PS51257">
    <property type="entry name" value="PROKAR_LIPOPROTEIN"/>
    <property type="match status" value="1"/>
</dbReference>
<evidence type="ECO:0000313" key="19">
    <source>
        <dbReference type="EMBL" id="SKD09279.1"/>
    </source>
</evidence>
<evidence type="ECO:0000313" key="20">
    <source>
        <dbReference type="Proteomes" id="UP000190166"/>
    </source>
</evidence>
<dbReference type="GO" id="GO:0009279">
    <property type="term" value="C:cell outer membrane"/>
    <property type="evidence" value="ECO:0007669"/>
    <property type="project" value="UniProtKB-SubCell"/>
</dbReference>
<organism evidence="19 20">
    <name type="scientific">Chitinophaga ginsengisegetis</name>
    <dbReference type="NCBI Taxonomy" id="393003"/>
    <lineage>
        <taxon>Bacteria</taxon>
        <taxon>Pseudomonadati</taxon>
        <taxon>Bacteroidota</taxon>
        <taxon>Chitinophagia</taxon>
        <taxon>Chitinophagales</taxon>
        <taxon>Chitinophagaceae</taxon>
        <taxon>Chitinophaga</taxon>
    </lineage>
</organism>
<dbReference type="Gene3D" id="3.30.1950.10">
    <property type="entry name" value="wza like domain"/>
    <property type="match status" value="1"/>
</dbReference>
<dbReference type="STRING" id="393003.SAMN05660461_5163"/>
<keyword evidence="3" id="KW-0813">Transport</keyword>
<dbReference type="AlphaFoldDB" id="A0A1T5PAJ2"/>
<evidence type="ECO:0000256" key="3">
    <source>
        <dbReference type="ARBA" id="ARBA00022448"/>
    </source>
</evidence>
<keyword evidence="20" id="KW-1185">Reference proteome</keyword>
<evidence type="ECO:0000256" key="13">
    <source>
        <dbReference type="ARBA" id="ARBA00023237"/>
    </source>
</evidence>
<dbReference type="GO" id="GO:0015159">
    <property type="term" value="F:polysaccharide transmembrane transporter activity"/>
    <property type="evidence" value="ECO:0007669"/>
    <property type="project" value="InterPro"/>
</dbReference>
<keyword evidence="5" id="KW-0762">Sugar transport</keyword>
<evidence type="ECO:0000256" key="16">
    <source>
        <dbReference type="SAM" id="SignalP"/>
    </source>
</evidence>
<dbReference type="RefSeq" id="WP_079472419.1">
    <property type="nucleotide sequence ID" value="NZ_FUZZ01000004.1"/>
</dbReference>
<evidence type="ECO:0000256" key="1">
    <source>
        <dbReference type="ARBA" id="ARBA00004571"/>
    </source>
</evidence>
<evidence type="ECO:0000256" key="6">
    <source>
        <dbReference type="ARBA" id="ARBA00022692"/>
    </source>
</evidence>
<evidence type="ECO:0000256" key="10">
    <source>
        <dbReference type="ARBA" id="ARBA00023114"/>
    </source>
</evidence>
<feature type="signal peptide" evidence="16">
    <location>
        <begin position="1"/>
        <end position="20"/>
    </location>
</feature>
<keyword evidence="15" id="KW-1133">Transmembrane helix</keyword>
<keyword evidence="13" id="KW-0998">Cell outer membrane</keyword>
<dbReference type="InterPro" id="IPR003715">
    <property type="entry name" value="Poly_export_N"/>
</dbReference>
<name>A0A1T5PAJ2_9BACT</name>
<dbReference type="PANTHER" id="PTHR33619">
    <property type="entry name" value="POLYSACCHARIDE EXPORT PROTEIN GFCE-RELATED"/>
    <property type="match status" value="1"/>
</dbReference>
<gene>
    <name evidence="19" type="ORF">SAMN05660461_5163</name>
</gene>
<evidence type="ECO:0000259" key="17">
    <source>
        <dbReference type="Pfam" id="PF02563"/>
    </source>
</evidence>
<feature type="domain" description="Polysaccharide export protein N-terminal" evidence="17">
    <location>
        <begin position="44"/>
        <end position="135"/>
    </location>
</feature>
<dbReference type="InterPro" id="IPR054765">
    <property type="entry name" value="SLBB_dom"/>
</dbReference>
<keyword evidence="8" id="KW-0625">Polysaccharide transport</keyword>
<evidence type="ECO:0000256" key="14">
    <source>
        <dbReference type="ARBA" id="ARBA00023288"/>
    </source>
</evidence>
<dbReference type="PANTHER" id="PTHR33619:SF3">
    <property type="entry name" value="POLYSACCHARIDE EXPORT PROTEIN GFCE-RELATED"/>
    <property type="match status" value="1"/>
</dbReference>
<protein>
    <submittedName>
        <fullName evidence="19">Polysaccharide export outer membrane protein</fullName>
    </submittedName>
</protein>
<dbReference type="Proteomes" id="UP000190166">
    <property type="component" value="Unassembled WGS sequence"/>
</dbReference>
<evidence type="ECO:0000256" key="8">
    <source>
        <dbReference type="ARBA" id="ARBA00023047"/>
    </source>
</evidence>
<dbReference type="GO" id="GO:0006811">
    <property type="term" value="P:monoatomic ion transport"/>
    <property type="evidence" value="ECO:0007669"/>
    <property type="project" value="UniProtKB-KW"/>
</dbReference>